<evidence type="ECO:0000256" key="1">
    <source>
        <dbReference type="SAM" id="MobiDB-lite"/>
    </source>
</evidence>
<feature type="compositionally biased region" description="Basic and acidic residues" evidence="1">
    <location>
        <begin position="7"/>
        <end position="19"/>
    </location>
</feature>
<sequence length="171" mass="19335">MAKKKETKKELKEVSRKEINGATIITYEDGSVKIIPAPIVLSAEEATDLFGSEDADDEDEEEEDDDDSDDEEDEDSDEDDEDSDEDEDEDDEDDDDEDDEDEEEELTGEDLAEMDFEELEDVCDDKDLETDPDDFEEEDIEKLRKAIAKELGLKLPAAKKEAKGKGKKGKK</sequence>
<feature type="region of interest" description="Disordered" evidence="1">
    <location>
        <begin position="1"/>
        <end position="33"/>
    </location>
</feature>
<reference evidence="2" key="1">
    <citation type="journal article" date="2021" name="Proc. Natl. Acad. Sci. U.S.A.">
        <title>A Catalog of Tens of Thousands of Viruses from Human Metagenomes Reveals Hidden Associations with Chronic Diseases.</title>
        <authorList>
            <person name="Tisza M.J."/>
            <person name="Buck C.B."/>
        </authorList>
    </citation>
    <scope>NUCLEOTIDE SEQUENCE</scope>
    <source>
        <strain evidence="2">CtfJc17</strain>
    </source>
</reference>
<feature type="region of interest" description="Disordered" evidence="1">
    <location>
        <begin position="45"/>
        <end position="138"/>
    </location>
</feature>
<accession>A0A8S5LQS1</accession>
<proteinExistence type="predicted"/>
<organism evidence="2">
    <name type="scientific">Myoviridae sp. ctfJc17</name>
    <dbReference type="NCBI Taxonomy" id="2827612"/>
    <lineage>
        <taxon>Viruses</taxon>
        <taxon>Duplodnaviria</taxon>
        <taxon>Heunggongvirae</taxon>
        <taxon>Uroviricota</taxon>
        <taxon>Caudoviricetes</taxon>
    </lineage>
</organism>
<evidence type="ECO:0000313" key="2">
    <source>
        <dbReference type="EMBL" id="DAD72380.1"/>
    </source>
</evidence>
<name>A0A8S5LQS1_9CAUD</name>
<protein>
    <submittedName>
        <fullName evidence="2">DNA polymerase phi</fullName>
    </submittedName>
</protein>
<dbReference type="EMBL" id="BK015898">
    <property type="protein sequence ID" value="DAD72380.1"/>
    <property type="molecule type" value="Genomic_DNA"/>
</dbReference>